<comment type="caution">
    <text evidence="1">The sequence shown here is derived from an EMBL/GenBank/DDBJ whole genome shotgun (WGS) entry which is preliminary data.</text>
</comment>
<sequence length="119" mass="13610">MKKSNIFVYIELSKLVESLTTNVLLSKQHLKAQAGYFQLIPSRYFSDNLYPEWESICNIVKHKGPKKDESGRIIQNAVANTIDQMSPQECVAVANRIFLLFEKVKAEVEYAMPQADYHG</sequence>
<gene>
    <name evidence="1" type="ORF">FEM33_12255</name>
</gene>
<dbReference type="OrthoDB" id="960235at2"/>
<dbReference type="Proteomes" id="UP000323994">
    <property type="component" value="Unassembled WGS sequence"/>
</dbReference>
<protein>
    <submittedName>
        <fullName evidence="1">Uncharacterized protein</fullName>
    </submittedName>
</protein>
<dbReference type="AlphaFoldDB" id="A0A5M8QYH7"/>
<proteinExistence type="predicted"/>
<organism evidence="1 2">
    <name type="scientific">Dyadobacter flavalbus</name>
    <dbReference type="NCBI Taxonomy" id="2579942"/>
    <lineage>
        <taxon>Bacteria</taxon>
        <taxon>Pseudomonadati</taxon>
        <taxon>Bacteroidota</taxon>
        <taxon>Cytophagia</taxon>
        <taxon>Cytophagales</taxon>
        <taxon>Spirosomataceae</taxon>
        <taxon>Dyadobacter</taxon>
    </lineage>
</organism>
<evidence type="ECO:0000313" key="1">
    <source>
        <dbReference type="EMBL" id="KAA6439052.1"/>
    </source>
</evidence>
<reference evidence="1 2" key="1">
    <citation type="submission" date="2019-05" db="EMBL/GenBank/DDBJ databases">
        <authorList>
            <person name="Qu J.-H."/>
        </authorList>
    </citation>
    <scope>NUCLEOTIDE SEQUENCE [LARGE SCALE GENOMIC DNA]</scope>
    <source>
        <strain evidence="1 2">NS28</strain>
    </source>
</reference>
<name>A0A5M8QYH7_9BACT</name>
<dbReference type="EMBL" id="VBSN01000038">
    <property type="protein sequence ID" value="KAA6439052.1"/>
    <property type="molecule type" value="Genomic_DNA"/>
</dbReference>
<dbReference type="RefSeq" id="WP_139012310.1">
    <property type="nucleotide sequence ID" value="NZ_VBSN01000038.1"/>
</dbReference>
<keyword evidence="2" id="KW-1185">Reference proteome</keyword>
<accession>A0A5M8QYH7</accession>
<evidence type="ECO:0000313" key="2">
    <source>
        <dbReference type="Proteomes" id="UP000323994"/>
    </source>
</evidence>